<keyword evidence="4" id="KW-1185">Reference proteome</keyword>
<organism evidence="3 4">
    <name type="scientific">Neopusillimonas maritima</name>
    <dbReference type="NCBI Taxonomy" id="2026239"/>
    <lineage>
        <taxon>Bacteria</taxon>
        <taxon>Pseudomonadati</taxon>
        <taxon>Pseudomonadota</taxon>
        <taxon>Betaproteobacteria</taxon>
        <taxon>Burkholderiales</taxon>
        <taxon>Alcaligenaceae</taxon>
        <taxon>Neopusillimonas</taxon>
    </lineage>
</organism>
<evidence type="ECO:0000313" key="3">
    <source>
        <dbReference type="EMBL" id="RII83504.1"/>
    </source>
</evidence>
<evidence type="ECO:0000256" key="1">
    <source>
        <dbReference type="SAM" id="MobiDB-lite"/>
    </source>
</evidence>
<name>A0ABX9MX02_9BURK</name>
<comment type="caution">
    <text evidence="3">The sequence shown here is derived from an EMBL/GenBank/DDBJ whole genome shotgun (WGS) entry which is preliminary data.</text>
</comment>
<reference evidence="3 4" key="1">
    <citation type="submission" date="2017-08" db="EMBL/GenBank/DDBJ databases">
        <title>Pusillimonas indicus sp. nov., a member of the family Alcaligenaceae isolated from surface seawater.</title>
        <authorList>
            <person name="Li J."/>
        </authorList>
    </citation>
    <scope>NUCLEOTIDE SEQUENCE [LARGE SCALE GENOMIC DNA]</scope>
    <source>
        <strain evidence="3 4">17-4A</strain>
    </source>
</reference>
<dbReference type="InterPro" id="IPR027383">
    <property type="entry name" value="Znf_put"/>
</dbReference>
<dbReference type="RefSeq" id="WP_119441870.1">
    <property type="nucleotide sequence ID" value="NZ_CP170494.1"/>
</dbReference>
<sequence length="73" mass="8318">MLNCRGVTQLLSESLDRELSLSDRMNLKIHVMMCSGRRNFGRQMKVLREASSRYADGEVPTQEEQSSNGERNA</sequence>
<dbReference type="EMBL" id="NQOU01000002">
    <property type="protein sequence ID" value="RII83504.1"/>
    <property type="molecule type" value="Genomic_DNA"/>
</dbReference>
<dbReference type="Proteomes" id="UP000266483">
    <property type="component" value="Unassembled WGS sequence"/>
</dbReference>
<feature type="region of interest" description="Disordered" evidence="1">
    <location>
        <begin position="50"/>
        <end position="73"/>
    </location>
</feature>
<proteinExistence type="predicted"/>
<gene>
    <name evidence="3" type="ORF">CJO09_07895</name>
</gene>
<evidence type="ECO:0000259" key="2">
    <source>
        <dbReference type="Pfam" id="PF13490"/>
    </source>
</evidence>
<dbReference type="Pfam" id="PF13490">
    <property type="entry name" value="zf-HC2"/>
    <property type="match status" value="1"/>
</dbReference>
<feature type="domain" description="Putative zinc-finger" evidence="2">
    <location>
        <begin position="4"/>
        <end position="35"/>
    </location>
</feature>
<evidence type="ECO:0000313" key="4">
    <source>
        <dbReference type="Proteomes" id="UP000266483"/>
    </source>
</evidence>
<accession>A0ABX9MX02</accession>
<feature type="compositionally biased region" description="Polar residues" evidence="1">
    <location>
        <begin position="62"/>
        <end position="73"/>
    </location>
</feature>
<protein>
    <recommendedName>
        <fullName evidence="2">Putative zinc-finger domain-containing protein</fullName>
    </recommendedName>
</protein>